<evidence type="ECO:0000259" key="9">
    <source>
        <dbReference type="PROSITE" id="PS51405"/>
    </source>
</evidence>
<reference evidence="10 11" key="1">
    <citation type="submission" date="2015-08" db="EMBL/GenBank/DDBJ databases">
        <title>Next Generation Sequencing and Analysis of the Genome of Puccinia sorghi L Schw, the Causal Agent of Maize Common Rust.</title>
        <authorList>
            <person name="Rochi L."/>
            <person name="Burguener G."/>
            <person name="Darino M."/>
            <person name="Turjanski A."/>
            <person name="Kreff E."/>
            <person name="Dieguez M.J."/>
            <person name="Sacco F."/>
        </authorList>
    </citation>
    <scope>NUCLEOTIDE SEQUENCE [LARGE SCALE GENOMIC DNA]</scope>
    <source>
        <strain evidence="10 11">RO10H11247</strain>
    </source>
</reference>
<keyword evidence="6" id="KW-0408">Iron</keyword>
<dbReference type="Pfam" id="PF01328">
    <property type="entry name" value="Peroxidase_2"/>
    <property type="match status" value="1"/>
</dbReference>
<feature type="transmembrane region" description="Helical" evidence="8">
    <location>
        <begin position="61"/>
        <end position="85"/>
    </location>
</feature>
<feature type="domain" description="Heme haloperoxidase family profile" evidence="9">
    <location>
        <begin position="56"/>
        <end position="216"/>
    </location>
</feature>
<keyword evidence="4" id="KW-0479">Metal-binding</keyword>
<dbReference type="Gene3D" id="1.10.489.10">
    <property type="entry name" value="Chloroperoxidase-like"/>
    <property type="match status" value="1"/>
</dbReference>
<dbReference type="InterPro" id="IPR000028">
    <property type="entry name" value="Chloroperoxidase"/>
</dbReference>
<dbReference type="SUPFAM" id="SSF47571">
    <property type="entry name" value="Cloroperoxidase"/>
    <property type="match status" value="1"/>
</dbReference>
<keyword evidence="8" id="KW-0472">Membrane</keyword>
<protein>
    <recommendedName>
        <fullName evidence="9">Heme haloperoxidase family profile domain-containing protein</fullName>
    </recommendedName>
</protein>
<dbReference type="GO" id="GO:0046872">
    <property type="term" value="F:metal ion binding"/>
    <property type="evidence" value="ECO:0007669"/>
    <property type="project" value="UniProtKB-KW"/>
</dbReference>
<name>A0A0L6U556_9BASI</name>
<evidence type="ECO:0000256" key="2">
    <source>
        <dbReference type="ARBA" id="ARBA00022559"/>
    </source>
</evidence>
<dbReference type="STRING" id="27349.A0A0L6U556"/>
<evidence type="ECO:0000256" key="6">
    <source>
        <dbReference type="ARBA" id="ARBA00023004"/>
    </source>
</evidence>
<keyword evidence="2" id="KW-0575">Peroxidase</keyword>
<dbReference type="GO" id="GO:0004601">
    <property type="term" value="F:peroxidase activity"/>
    <property type="evidence" value="ECO:0007669"/>
    <property type="project" value="UniProtKB-KW"/>
</dbReference>
<dbReference type="VEuPathDB" id="FungiDB:VP01_9g11"/>
<gene>
    <name evidence="10" type="ORF">VP01_9g11</name>
</gene>
<dbReference type="AlphaFoldDB" id="A0A0L6U556"/>
<dbReference type="InterPro" id="IPR036851">
    <property type="entry name" value="Chloroperoxidase-like_sf"/>
</dbReference>
<sequence length="241" mass="27401">MCRGLIQEKSNRIHNLLENPGSGPDKAHPYRRKLLGSFFSSLLKDTWEVENAKQQIPIQKLMVALVECYNLSWTFAIIFAIVGTLRMGKIFSFSIQELGRHGKIEHDASMTRFDAGKGDALNPSTELIEQLFESDVRSNAKTVTLLEFAKKKVELESRITEYDAQSKAEINFVRPSSEHLKDVGMTHNGRFYEERLPVELGWKKPASRITLLGTLGLMKRMKTIQDSWGGEAGGWVETRDW</sequence>
<keyword evidence="5" id="KW-0560">Oxidoreductase</keyword>
<keyword evidence="11" id="KW-1185">Reference proteome</keyword>
<keyword evidence="3" id="KW-0349">Heme</keyword>
<dbReference type="PANTHER" id="PTHR33577:SF9">
    <property type="entry name" value="PEROXIDASE STCC"/>
    <property type="match status" value="1"/>
</dbReference>
<dbReference type="PROSITE" id="PS51405">
    <property type="entry name" value="HEME_HALOPEROXIDASE"/>
    <property type="match status" value="1"/>
</dbReference>
<comment type="cofactor">
    <cofactor evidence="1">
        <name>heme b</name>
        <dbReference type="ChEBI" id="CHEBI:60344"/>
    </cofactor>
</comment>
<evidence type="ECO:0000313" key="10">
    <source>
        <dbReference type="EMBL" id="KNZ43653.1"/>
    </source>
</evidence>
<evidence type="ECO:0000256" key="5">
    <source>
        <dbReference type="ARBA" id="ARBA00023002"/>
    </source>
</evidence>
<organism evidence="10 11">
    <name type="scientific">Puccinia sorghi</name>
    <dbReference type="NCBI Taxonomy" id="27349"/>
    <lineage>
        <taxon>Eukaryota</taxon>
        <taxon>Fungi</taxon>
        <taxon>Dikarya</taxon>
        <taxon>Basidiomycota</taxon>
        <taxon>Pucciniomycotina</taxon>
        <taxon>Pucciniomycetes</taxon>
        <taxon>Pucciniales</taxon>
        <taxon>Pucciniaceae</taxon>
        <taxon>Puccinia</taxon>
    </lineage>
</organism>
<proteinExistence type="inferred from homology"/>
<evidence type="ECO:0000256" key="7">
    <source>
        <dbReference type="ARBA" id="ARBA00025795"/>
    </source>
</evidence>
<accession>A0A0L6U556</accession>
<keyword evidence="8" id="KW-0812">Transmembrane</keyword>
<dbReference type="EMBL" id="LAVV01015715">
    <property type="protein sequence ID" value="KNZ43653.1"/>
    <property type="molecule type" value="Genomic_DNA"/>
</dbReference>
<dbReference type="PANTHER" id="PTHR33577">
    <property type="entry name" value="STERIGMATOCYSTIN BIOSYNTHESIS PEROXIDASE STCC-RELATED"/>
    <property type="match status" value="1"/>
</dbReference>
<evidence type="ECO:0000313" key="11">
    <source>
        <dbReference type="Proteomes" id="UP000037035"/>
    </source>
</evidence>
<evidence type="ECO:0000256" key="3">
    <source>
        <dbReference type="ARBA" id="ARBA00022617"/>
    </source>
</evidence>
<dbReference type="OrthoDB" id="407298at2759"/>
<comment type="caution">
    <text evidence="10">The sequence shown here is derived from an EMBL/GenBank/DDBJ whole genome shotgun (WGS) entry which is preliminary data.</text>
</comment>
<comment type="similarity">
    <text evidence="7">Belongs to the chloroperoxidase family.</text>
</comment>
<evidence type="ECO:0000256" key="4">
    <source>
        <dbReference type="ARBA" id="ARBA00022723"/>
    </source>
</evidence>
<evidence type="ECO:0000256" key="8">
    <source>
        <dbReference type="SAM" id="Phobius"/>
    </source>
</evidence>
<dbReference type="Proteomes" id="UP000037035">
    <property type="component" value="Unassembled WGS sequence"/>
</dbReference>
<evidence type="ECO:0000256" key="1">
    <source>
        <dbReference type="ARBA" id="ARBA00001970"/>
    </source>
</evidence>
<keyword evidence="8" id="KW-1133">Transmembrane helix</keyword>